<evidence type="ECO:0000256" key="1">
    <source>
        <dbReference type="ARBA" id="ARBA00004245"/>
    </source>
</evidence>
<dbReference type="InterPro" id="IPR036961">
    <property type="entry name" value="Kinesin_motor_dom_sf"/>
</dbReference>
<organism evidence="7 8">
    <name type="scientific">Trichobilharzia regenti</name>
    <name type="common">Nasal bird schistosome</name>
    <dbReference type="NCBI Taxonomy" id="157069"/>
    <lineage>
        <taxon>Eukaryota</taxon>
        <taxon>Metazoa</taxon>
        <taxon>Spiralia</taxon>
        <taxon>Lophotrochozoa</taxon>
        <taxon>Platyhelminthes</taxon>
        <taxon>Trematoda</taxon>
        <taxon>Digenea</taxon>
        <taxon>Strigeidida</taxon>
        <taxon>Schistosomatoidea</taxon>
        <taxon>Schistosomatidae</taxon>
        <taxon>Trichobilharzia</taxon>
    </lineage>
</organism>
<dbReference type="GO" id="GO:0008017">
    <property type="term" value="F:microtubule binding"/>
    <property type="evidence" value="ECO:0007669"/>
    <property type="project" value="InterPro"/>
</dbReference>
<feature type="binding site" evidence="5">
    <location>
        <begin position="127"/>
        <end position="134"/>
    </location>
    <ligand>
        <name>ATP</name>
        <dbReference type="ChEBI" id="CHEBI:30616"/>
    </ligand>
</feature>
<dbReference type="PANTHER" id="PTHR47972">
    <property type="entry name" value="KINESIN-LIKE PROTEIN KLP-3"/>
    <property type="match status" value="1"/>
</dbReference>
<dbReference type="Gene3D" id="3.40.850.10">
    <property type="entry name" value="Kinesin motor domain"/>
    <property type="match status" value="1"/>
</dbReference>
<evidence type="ECO:0000313" key="8">
    <source>
        <dbReference type="WBParaSite" id="TREG1_27890.1"/>
    </source>
</evidence>
<keyword evidence="5" id="KW-0505">Motor protein</keyword>
<evidence type="ECO:0000259" key="6">
    <source>
        <dbReference type="PROSITE" id="PS50067"/>
    </source>
</evidence>
<keyword evidence="4" id="KW-0963">Cytoplasm</keyword>
<dbReference type="SUPFAM" id="SSF52540">
    <property type="entry name" value="P-loop containing nucleoside triphosphate hydrolases"/>
    <property type="match status" value="1"/>
</dbReference>
<proteinExistence type="inferred from homology"/>
<keyword evidence="4" id="KW-0206">Cytoskeleton</keyword>
<dbReference type="InterPro" id="IPR027417">
    <property type="entry name" value="P-loop_NTPase"/>
</dbReference>
<dbReference type="GO" id="GO:0005524">
    <property type="term" value="F:ATP binding"/>
    <property type="evidence" value="ECO:0007669"/>
    <property type="project" value="UniProtKB-UniRule"/>
</dbReference>
<reference evidence="8" key="2">
    <citation type="submission" date="2023-11" db="UniProtKB">
        <authorList>
            <consortium name="WormBaseParasite"/>
        </authorList>
    </citation>
    <scope>IDENTIFICATION</scope>
</reference>
<dbReference type="PROSITE" id="PS50067">
    <property type="entry name" value="KINESIN_MOTOR_2"/>
    <property type="match status" value="1"/>
</dbReference>
<dbReference type="PANTHER" id="PTHR47972:SF65">
    <property type="entry name" value="KINESIN-LIKE PROTEIN"/>
    <property type="match status" value="1"/>
</dbReference>
<dbReference type="GO" id="GO:0003777">
    <property type="term" value="F:microtubule motor activity"/>
    <property type="evidence" value="ECO:0007669"/>
    <property type="project" value="InterPro"/>
</dbReference>
<evidence type="ECO:0000313" key="7">
    <source>
        <dbReference type="Proteomes" id="UP000050795"/>
    </source>
</evidence>
<dbReference type="InterPro" id="IPR027640">
    <property type="entry name" value="Kinesin-like_fam"/>
</dbReference>
<feature type="domain" description="Kinesin motor" evidence="6">
    <location>
        <begin position="51"/>
        <end position="370"/>
    </location>
</feature>
<comment type="subcellular location">
    <subcellularLocation>
        <location evidence="1">Cytoplasm</location>
        <location evidence="1">Cytoskeleton</location>
    </subcellularLocation>
</comment>
<dbReference type="PRINTS" id="PR00380">
    <property type="entry name" value="KINESINHEAVY"/>
</dbReference>
<accession>A0AA85JDB0</accession>
<protein>
    <recommendedName>
        <fullName evidence="6">Kinesin motor domain-containing protein</fullName>
    </recommendedName>
</protein>
<keyword evidence="7" id="KW-1185">Reference proteome</keyword>
<dbReference type="Pfam" id="PF00225">
    <property type="entry name" value="Kinesin"/>
    <property type="match status" value="1"/>
</dbReference>
<keyword evidence="2 5" id="KW-0547">Nucleotide-binding</keyword>
<dbReference type="Proteomes" id="UP000050795">
    <property type="component" value="Unassembled WGS sequence"/>
</dbReference>
<dbReference type="GO" id="GO:0007018">
    <property type="term" value="P:microtubule-based movement"/>
    <property type="evidence" value="ECO:0007669"/>
    <property type="project" value="InterPro"/>
</dbReference>
<sequence length="391" mass="44518">MTYGNHKSNEMTSCSKLSKLMEENRSLRMTLRMEESRRKAVFNMMQEYLGNVRVYCRCRTITHSIQCVQIHSLDTLSLYVGNKNNIEHYKFERVFDGCSSQAEVYTELMPSVCSFLDGYNVCFLTYGGEASGKTYTLLGPEDRSTENQGIAQRALHTILRERDIRQPEWNFQLLVTVIEVYNDTVTDLLSMHTGTPVRIDMSLEQIKEKLETIAIENDSHVEGLLNICRQRRKTCSTALNPHSSRSHLLIFVHLRACSRIHESEVSSVLALCDLAGFEDIIKAETSSDKISTKEAGYINKSLTALNRVFTALRTQDPNSISYRDSKLTHILKPFFTQSGKCILIVTIRTDKSSISSTQNTLRFSKISRGVNLGRPNKKFNLDKLIDSLRNA</sequence>
<evidence type="ECO:0000256" key="2">
    <source>
        <dbReference type="ARBA" id="ARBA00022741"/>
    </source>
</evidence>
<evidence type="ECO:0000256" key="4">
    <source>
        <dbReference type="ARBA" id="ARBA00023212"/>
    </source>
</evidence>
<dbReference type="SMART" id="SM00129">
    <property type="entry name" value="KISc"/>
    <property type="match status" value="1"/>
</dbReference>
<dbReference type="WBParaSite" id="TREG1_27890.1">
    <property type="protein sequence ID" value="TREG1_27890.1"/>
    <property type="gene ID" value="TREG1_27890"/>
</dbReference>
<evidence type="ECO:0000256" key="3">
    <source>
        <dbReference type="ARBA" id="ARBA00022840"/>
    </source>
</evidence>
<comment type="similarity">
    <text evidence="5">Belongs to the TRAFAC class myosin-kinesin ATPase superfamily. Kinesin family.</text>
</comment>
<reference evidence="7" key="1">
    <citation type="submission" date="2022-06" db="EMBL/GenBank/DDBJ databases">
        <authorList>
            <person name="Berger JAMES D."/>
            <person name="Berger JAMES D."/>
        </authorList>
    </citation>
    <scope>NUCLEOTIDE SEQUENCE [LARGE SCALE GENOMIC DNA]</scope>
</reference>
<keyword evidence="3 5" id="KW-0067">ATP-binding</keyword>
<dbReference type="AlphaFoldDB" id="A0AA85JDB0"/>
<dbReference type="GO" id="GO:0015630">
    <property type="term" value="C:microtubule cytoskeleton"/>
    <property type="evidence" value="ECO:0007669"/>
    <property type="project" value="TreeGrafter"/>
</dbReference>
<dbReference type="InterPro" id="IPR001752">
    <property type="entry name" value="Kinesin_motor_dom"/>
</dbReference>
<evidence type="ECO:0000256" key="5">
    <source>
        <dbReference type="PROSITE-ProRule" id="PRU00283"/>
    </source>
</evidence>
<name>A0AA85JDB0_TRIRE</name>